<dbReference type="AlphaFoldDB" id="A0A9P6CGC0"/>
<evidence type="ECO:0000313" key="2">
    <source>
        <dbReference type="Proteomes" id="UP000807353"/>
    </source>
</evidence>
<keyword evidence="2" id="KW-1185">Reference proteome</keyword>
<name>A0A9P6CGC0_9AGAR</name>
<protein>
    <submittedName>
        <fullName evidence="1">Uncharacterized protein</fullName>
    </submittedName>
</protein>
<reference evidence="1" key="1">
    <citation type="submission" date="2020-11" db="EMBL/GenBank/DDBJ databases">
        <authorList>
            <consortium name="DOE Joint Genome Institute"/>
            <person name="Ahrendt S."/>
            <person name="Riley R."/>
            <person name="Andreopoulos W."/>
            <person name="Labutti K."/>
            <person name="Pangilinan J."/>
            <person name="Ruiz-Duenas F.J."/>
            <person name="Barrasa J.M."/>
            <person name="Sanchez-Garcia M."/>
            <person name="Camarero S."/>
            <person name="Miyauchi S."/>
            <person name="Serrano A."/>
            <person name="Linde D."/>
            <person name="Babiker R."/>
            <person name="Drula E."/>
            <person name="Ayuso-Fernandez I."/>
            <person name="Pacheco R."/>
            <person name="Padilla G."/>
            <person name="Ferreira P."/>
            <person name="Barriuso J."/>
            <person name="Kellner H."/>
            <person name="Castanera R."/>
            <person name="Alfaro M."/>
            <person name="Ramirez L."/>
            <person name="Pisabarro A.G."/>
            <person name="Kuo A."/>
            <person name="Tritt A."/>
            <person name="Lipzen A."/>
            <person name="He G."/>
            <person name="Yan M."/>
            <person name="Ng V."/>
            <person name="Cullen D."/>
            <person name="Martin F."/>
            <person name="Rosso M.-N."/>
            <person name="Henrissat B."/>
            <person name="Hibbett D."/>
            <person name="Martinez A.T."/>
            <person name="Grigoriev I.V."/>
        </authorList>
    </citation>
    <scope>NUCLEOTIDE SEQUENCE</scope>
    <source>
        <strain evidence="1">CBS 247.69</strain>
    </source>
</reference>
<proteinExistence type="predicted"/>
<dbReference type="EMBL" id="MU150250">
    <property type="protein sequence ID" value="KAF9465066.1"/>
    <property type="molecule type" value="Genomic_DNA"/>
</dbReference>
<dbReference type="Proteomes" id="UP000807353">
    <property type="component" value="Unassembled WGS sequence"/>
</dbReference>
<evidence type="ECO:0000313" key="1">
    <source>
        <dbReference type="EMBL" id="KAF9465066.1"/>
    </source>
</evidence>
<sequence>MYRPAIWEQTLRHHTMSINDVGSVIQNLGRPDYKLERQLTIQINDRGGLVVTSHEVRISENFNLMRLRLPKTGFVKGKYCSYYIYEWHELNLITQN</sequence>
<comment type="caution">
    <text evidence="1">The sequence shown here is derived from an EMBL/GenBank/DDBJ whole genome shotgun (WGS) entry which is preliminary data.</text>
</comment>
<gene>
    <name evidence="1" type="ORF">BDZ94DRAFT_1255228</name>
</gene>
<organism evidence="1 2">
    <name type="scientific">Collybia nuda</name>
    <dbReference type="NCBI Taxonomy" id="64659"/>
    <lineage>
        <taxon>Eukaryota</taxon>
        <taxon>Fungi</taxon>
        <taxon>Dikarya</taxon>
        <taxon>Basidiomycota</taxon>
        <taxon>Agaricomycotina</taxon>
        <taxon>Agaricomycetes</taxon>
        <taxon>Agaricomycetidae</taxon>
        <taxon>Agaricales</taxon>
        <taxon>Tricholomatineae</taxon>
        <taxon>Clitocybaceae</taxon>
        <taxon>Collybia</taxon>
    </lineage>
</organism>
<accession>A0A9P6CGC0</accession>